<dbReference type="GO" id="GO:0006869">
    <property type="term" value="P:lipid transport"/>
    <property type="evidence" value="ECO:0007669"/>
    <property type="project" value="InterPro"/>
</dbReference>
<accession>A0A9D4B308</accession>
<protein>
    <submittedName>
        <fullName evidence="3">Uncharacterized protein</fullName>
    </submittedName>
</protein>
<proteinExistence type="inferred from homology"/>
<dbReference type="Pfam" id="PF05461">
    <property type="entry name" value="ApoL"/>
    <property type="match status" value="1"/>
</dbReference>
<dbReference type="GO" id="GO:0008289">
    <property type="term" value="F:lipid binding"/>
    <property type="evidence" value="ECO:0007669"/>
    <property type="project" value="InterPro"/>
</dbReference>
<evidence type="ECO:0000313" key="4">
    <source>
        <dbReference type="Proteomes" id="UP000827986"/>
    </source>
</evidence>
<dbReference type="PANTHER" id="PTHR14096:SF27">
    <property type="entry name" value="APOLIPOPROTEIN L2"/>
    <property type="match status" value="1"/>
</dbReference>
<dbReference type="AlphaFoldDB" id="A0A9D4B308"/>
<dbReference type="GO" id="GO:0016020">
    <property type="term" value="C:membrane"/>
    <property type="evidence" value="ECO:0007669"/>
    <property type="project" value="TreeGrafter"/>
</dbReference>
<reference evidence="3" key="1">
    <citation type="submission" date="2021-09" db="EMBL/GenBank/DDBJ databases">
        <title>The genome of Mauremys mutica provides insights into the evolution of semi-aquatic lifestyle.</title>
        <authorList>
            <person name="Gong S."/>
            <person name="Gao Y."/>
        </authorList>
    </citation>
    <scope>NUCLEOTIDE SEQUENCE</scope>
    <source>
        <strain evidence="3">MM-2020</strain>
        <tissue evidence="3">Muscle</tissue>
    </source>
</reference>
<evidence type="ECO:0000313" key="3">
    <source>
        <dbReference type="EMBL" id="KAH1186312.1"/>
    </source>
</evidence>
<comment type="similarity">
    <text evidence="1">Belongs to the apolipoprotein L family.</text>
</comment>
<name>A0A9D4B308_9SAUR</name>
<evidence type="ECO:0000256" key="2">
    <source>
        <dbReference type="SAM" id="MobiDB-lite"/>
    </source>
</evidence>
<gene>
    <name evidence="3" type="ORF">KIL84_019061</name>
</gene>
<feature type="compositionally biased region" description="Polar residues" evidence="2">
    <location>
        <begin position="215"/>
        <end position="235"/>
    </location>
</feature>
<comment type="caution">
    <text evidence="3">The sequence shown here is derived from an EMBL/GenBank/DDBJ whole genome shotgun (WGS) entry which is preliminary data.</text>
</comment>
<sequence>MQRVFSSRMSSGASSISEENLDDDLEISKHLRRILMDKFVTDWNADDFMVRQALLYLKRNRESIRDFLKQFPEQRKKVESCIRCLEEMVDNVDEVHKKCTTISAAANTMGLISGFFNLVKRGGRLCLGLEVFGDVANISRVIYKIHNSKIKDKVGELLQQYENSLNYLKISNEEDCGLEGFQKSEALGNQMMDDFISAAGSAQGLYRNIRELNKSTQQKANPSSGSEGRSSTNTTRQRKAKESDSSETPPAASKGNWQDIVIATPAIINKACVVKEDFTHLAEGVCQIFKPLSANSLKRVRGGREIHQYVQTCMNFRACVPACLCIVCIF</sequence>
<organism evidence="3 4">
    <name type="scientific">Mauremys mutica</name>
    <name type="common">yellowpond turtle</name>
    <dbReference type="NCBI Taxonomy" id="74926"/>
    <lineage>
        <taxon>Eukaryota</taxon>
        <taxon>Metazoa</taxon>
        <taxon>Chordata</taxon>
        <taxon>Craniata</taxon>
        <taxon>Vertebrata</taxon>
        <taxon>Euteleostomi</taxon>
        <taxon>Archelosauria</taxon>
        <taxon>Testudinata</taxon>
        <taxon>Testudines</taxon>
        <taxon>Cryptodira</taxon>
        <taxon>Durocryptodira</taxon>
        <taxon>Testudinoidea</taxon>
        <taxon>Geoemydidae</taxon>
        <taxon>Geoemydinae</taxon>
        <taxon>Mauremys</taxon>
    </lineage>
</organism>
<dbReference type="PANTHER" id="PTHR14096">
    <property type="entry name" value="APOLIPOPROTEIN L"/>
    <property type="match status" value="1"/>
</dbReference>
<dbReference type="InterPro" id="IPR008405">
    <property type="entry name" value="ApoL"/>
</dbReference>
<keyword evidence="4" id="KW-1185">Reference proteome</keyword>
<dbReference type="Proteomes" id="UP000827986">
    <property type="component" value="Unassembled WGS sequence"/>
</dbReference>
<evidence type="ECO:0000256" key="1">
    <source>
        <dbReference type="ARBA" id="ARBA00010090"/>
    </source>
</evidence>
<dbReference type="GO" id="GO:0005576">
    <property type="term" value="C:extracellular region"/>
    <property type="evidence" value="ECO:0007669"/>
    <property type="project" value="InterPro"/>
</dbReference>
<dbReference type="EMBL" id="JAHDVG010000463">
    <property type="protein sequence ID" value="KAH1186312.1"/>
    <property type="molecule type" value="Genomic_DNA"/>
</dbReference>
<feature type="region of interest" description="Disordered" evidence="2">
    <location>
        <begin position="215"/>
        <end position="254"/>
    </location>
</feature>
<dbReference type="GO" id="GO:0042157">
    <property type="term" value="P:lipoprotein metabolic process"/>
    <property type="evidence" value="ECO:0007669"/>
    <property type="project" value="InterPro"/>
</dbReference>